<evidence type="ECO:0000313" key="3">
    <source>
        <dbReference type="Proteomes" id="UP001160130"/>
    </source>
</evidence>
<name>A0ABT6L0M1_9MYCO</name>
<organism evidence="2 3">
    <name type="scientific">Mycolicibacterium frederiksbergense</name>
    <dbReference type="NCBI Taxonomy" id="117567"/>
    <lineage>
        <taxon>Bacteria</taxon>
        <taxon>Bacillati</taxon>
        <taxon>Actinomycetota</taxon>
        <taxon>Actinomycetes</taxon>
        <taxon>Mycobacteriales</taxon>
        <taxon>Mycobacteriaceae</taxon>
        <taxon>Mycolicibacterium</taxon>
    </lineage>
</organism>
<comment type="caution">
    <text evidence="2">The sequence shown here is derived from an EMBL/GenBank/DDBJ whole genome shotgun (WGS) entry which is preliminary data.</text>
</comment>
<evidence type="ECO:0008006" key="4">
    <source>
        <dbReference type="Google" id="ProtNLM"/>
    </source>
</evidence>
<dbReference type="RefSeq" id="WP_280833101.1">
    <property type="nucleotide sequence ID" value="NZ_JARXVE010000004.1"/>
</dbReference>
<dbReference type="EMBL" id="JARXVE010000004">
    <property type="protein sequence ID" value="MDH6196497.1"/>
    <property type="molecule type" value="Genomic_DNA"/>
</dbReference>
<reference evidence="2 3" key="1">
    <citation type="submission" date="2023-04" db="EMBL/GenBank/DDBJ databases">
        <title>Forest soil microbial communities from Buena Vista Peninsula, Colon Province, Panama.</title>
        <authorList>
            <person name="Bouskill N."/>
        </authorList>
    </citation>
    <scope>NUCLEOTIDE SEQUENCE [LARGE SCALE GENOMIC DNA]</scope>
    <source>
        <strain evidence="2 3">AC80</strain>
    </source>
</reference>
<feature type="signal peptide" evidence="1">
    <location>
        <begin position="1"/>
        <end position="31"/>
    </location>
</feature>
<accession>A0ABT6L0M1</accession>
<feature type="chain" id="PRO_5046076334" description="DUF732 domain-containing protein" evidence="1">
    <location>
        <begin position="32"/>
        <end position="72"/>
    </location>
</feature>
<protein>
    <recommendedName>
        <fullName evidence="4">DUF732 domain-containing protein</fullName>
    </recommendedName>
</protein>
<proteinExistence type="predicted"/>
<evidence type="ECO:0000256" key="1">
    <source>
        <dbReference type="SAM" id="SignalP"/>
    </source>
</evidence>
<keyword evidence="3" id="KW-1185">Reference proteome</keyword>
<evidence type="ECO:0000313" key="2">
    <source>
        <dbReference type="EMBL" id="MDH6196497.1"/>
    </source>
</evidence>
<sequence length="72" mass="7356">MMNITKALALPVLSAGILGAAALGLAGTAAAQGPEGSGNRYSPDTYASPAPDVMPGWYNHHGPQRVAILQNR</sequence>
<dbReference type="Proteomes" id="UP001160130">
    <property type="component" value="Unassembled WGS sequence"/>
</dbReference>
<gene>
    <name evidence="2" type="ORF">M2272_003140</name>
</gene>
<keyword evidence="1" id="KW-0732">Signal</keyword>